<dbReference type="InterPro" id="IPR045851">
    <property type="entry name" value="AMP-bd_C_sf"/>
</dbReference>
<sequence length="209" mass="23460">GSIKYYGRIDHQIKIRGYRIELEEIISAMLSFEGLQQSVVVGMEIDGEKHLAGYYTGEEVESNSLRKHLAGCLPEYMIPTYLTGIEKFPLTPNGKIDKRALPNPTEGIVREYVAATNETERVLISIWEEVIGKEQIGIKDNFFELGGHSLKGIQIVSRIKKEFGVKLELKELFIAPVLEDVASKISIIQWAKKSETPGAIIIKKDTITL</sequence>
<dbReference type="GO" id="GO:0005829">
    <property type="term" value="C:cytosol"/>
    <property type="evidence" value="ECO:0007669"/>
    <property type="project" value="TreeGrafter"/>
</dbReference>
<keyword evidence="3" id="KW-0597">Phosphoprotein</keyword>
<dbReference type="GO" id="GO:0043041">
    <property type="term" value="P:amino acid activation for nonribosomal peptide biosynthetic process"/>
    <property type="evidence" value="ECO:0007669"/>
    <property type="project" value="TreeGrafter"/>
</dbReference>
<dbReference type="InterPro" id="IPR036736">
    <property type="entry name" value="ACP-like_sf"/>
</dbReference>
<keyword evidence="2" id="KW-0596">Phosphopantetheine</keyword>
<gene>
    <name evidence="5" type="ORF">D0809_21265</name>
</gene>
<name>A0A4Y7U846_9FLAO</name>
<reference evidence="5 6" key="1">
    <citation type="journal article" date="2018" name="Syst. Appl. Microbiol.">
        <title>Flavobacterium circumlabens sp. nov. and Flavobacterium cupreum sp. nov., two psychrotrophic species isolated from Antarctic environmental samples.</title>
        <authorList>
            <person name="Kralova S."/>
            <person name="Busse H.J."/>
            <person name="Svec P."/>
            <person name="Maslanova I."/>
            <person name="Stankova E."/>
            <person name="Bartak M."/>
            <person name="Sedlacek I."/>
        </authorList>
    </citation>
    <scope>NUCLEOTIDE SEQUENCE [LARGE SCALE GENOMIC DNA]</scope>
    <source>
        <strain evidence="5 6">CCM 8828</strain>
    </source>
</reference>
<dbReference type="GO" id="GO:0044550">
    <property type="term" value="P:secondary metabolite biosynthetic process"/>
    <property type="evidence" value="ECO:0007669"/>
    <property type="project" value="TreeGrafter"/>
</dbReference>
<evidence type="ECO:0000313" key="5">
    <source>
        <dbReference type="EMBL" id="TEB42424.1"/>
    </source>
</evidence>
<dbReference type="InterPro" id="IPR009081">
    <property type="entry name" value="PP-bd_ACP"/>
</dbReference>
<dbReference type="SUPFAM" id="SSF56801">
    <property type="entry name" value="Acetyl-CoA synthetase-like"/>
    <property type="match status" value="1"/>
</dbReference>
<dbReference type="AlphaFoldDB" id="A0A4Y7U846"/>
<dbReference type="PANTHER" id="PTHR45527:SF1">
    <property type="entry name" value="FATTY ACID SYNTHASE"/>
    <property type="match status" value="1"/>
</dbReference>
<evidence type="ECO:0000259" key="4">
    <source>
        <dbReference type="PROSITE" id="PS50075"/>
    </source>
</evidence>
<evidence type="ECO:0000256" key="2">
    <source>
        <dbReference type="ARBA" id="ARBA00022450"/>
    </source>
</evidence>
<evidence type="ECO:0000256" key="1">
    <source>
        <dbReference type="ARBA" id="ARBA00001957"/>
    </source>
</evidence>
<dbReference type="FunFam" id="1.10.1200.10:FF:000005">
    <property type="entry name" value="Nonribosomal peptide synthetase 1"/>
    <property type="match status" value="1"/>
</dbReference>
<dbReference type="Gene3D" id="1.10.1200.10">
    <property type="entry name" value="ACP-like"/>
    <property type="match status" value="1"/>
</dbReference>
<dbReference type="SUPFAM" id="SSF47336">
    <property type="entry name" value="ACP-like"/>
    <property type="match status" value="1"/>
</dbReference>
<dbReference type="Proteomes" id="UP000298340">
    <property type="component" value="Unassembled WGS sequence"/>
</dbReference>
<dbReference type="PANTHER" id="PTHR45527">
    <property type="entry name" value="NONRIBOSOMAL PEPTIDE SYNTHETASE"/>
    <property type="match status" value="1"/>
</dbReference>
<dbReference type="InterPro" id="IPR006162">
    <property type="entry name" value="Ppantetheine_attach_site"/>
</dbReference>
<dbReference type="Pfam" id="PF00550">
    <property type="entry name" value="PP-binding"/>
    <property type="match status" value="1"/>
</dbReference>
<comment type="caution">
    <text evidence="5">The sequence shown here is derived from an EMBL/GenBank/DDBJ whole genome shotgun (WGS) entry which is preliminary data.</text>
</comment>
<organism evidence="5 6">
    <name type="scientific">Flavobacterium circumlabens</name>
    <dbReference type="NCBI Taxonomy" id="2133765"/>
    <lineage>
        <taxon>Bacteria</taxon>
        <taxon>Pseudomonadati</taxon>
        <taxon>Bacteroidota</taxon>
        <taxon>Flavobacteriia</taxon>
        <taxon>Flavobacteriales</taxon>
        <taxon>Flavobacteriaceae</taxon>
        <taxon>Flavobacterium</taxon>
    </lineage>
</organism>
<dbReference type="GO" id="GO:0031177">
    <property type="term" value="F:phosphopantetheine binding"/>
    <property type="evidence" value="ECO:0007669"/>
    <property type="project" value="TreeGrafter"/>
</dbReference>
<protein>
    <submittedName>
        <fullName evidence="5">Non-ribosomal peptide synthetase</fullName>
    </submittedName>
</protein>
<dbReference type="PROSITE" id="PS50075">
    <property type="entry name" value="CARRIER"/>
    <property type="match status" value="1"/>
</dbReference>
<feature type="domain" description="Carrier" evidence="4">
    <location>
        <begin position="114"/>
        <end position="189"/>
    </location>
</feature>
<dbReference type="EMBL" id="QWDN01000009">
    <property type="protein sequence ID" value="TEB42424.1"/>
    <property type="molecule type" value="Genomic_DNA"/>
</dbReference>
<dbReference type="PROSITE" id="PS00012">
    <property type="entry name" value="PHOSPHOPANTETHEINE"/>
    <property type="match status" value="1"/>
</dbReference>
<dbReference type="RefSeq" id="WP_238698776.1">
    <property type="nucleotide sequence ID" value="NZ_QWDN01000009.1"/>
</dbReference>
<evidence type="ECO:0000313" key="6">
    <source>
        <dbReference type="Proteomes" id="UP000298340"/>
    </source>
</evidence>
<proteinExistence type="predicted"/>
<dbReference type="Gene3D" id="3.30.300.30">
    <property type="match status" value="1"/>
</dbReference>
<evidence type="ECO:0000256" key="3">
    <source>
        <dbReference type="ARBA" id="ARBA00022553"/>
    </source>
</evidence>
<accession>A0A4Y7U846</accession>
<comment type="cofactor">
    <cofactor evidence="1">
        <name>pantetheine 4'-phosphate</name>
        <dbReference type="ChEBI" id="CHEBI:47942"/>
    </cofactor>
</comment>
<feature type="non-terminal residue" evidence="5">
    <location>
        <position position="1"/>
    </location>
</feature>